<proteinExistence type="predicted"/>
<keyword evidence="4" id="KW-1185">Reference proteome</keyword>
<dbReference type="RefSeq" id="WP_259428484.1">
    <property type="nucleotide sequence ID" value="NZ_JANWTC010000010.1"/>
</dbReference>
<evidence type="ECO:0000313" key="3">
    <source>
        <dbReference type="EMBL" id="MCS5480413.1"/>
    </source>
</evidence>
<keyword evidence="2" id="KW-1133">Transmembrane helix</keyword>
<dbReference type="EMBL" id="JANWTC010000010">
    <property type="protein sequence ID" value="MCS5480413.1"/>
    <property type="molecule type" value="Genomic_DNA"/>
</dbReference>
<dbReference type="Proteomes" id="UP001205965">
    <property type="component" value="Unassembled WGS sequence"/>
</dbReference>
<feature type="transmembrane region" description="Helical" evidence="2">
    <location>
        <begin position="6"/>
        <end position="23"/>
    </location>
</feature>
<keyword evidence="2" id="KW-0472">Membrane</keyword>
<comment type="caution">
    <text evidence="3">The sequence shown here is derived from an EMBL/GenBank/DDBJ whole genome shotgun (WGS) entry which is preliminary data.</text>
</comment>
<reference evidence="3 4" key="1">
    <citation type="submission" date="2022-08" db="EMBL/GenBank/DDBJ databases">
        <title>YIM 101645 draft genome.</title>
        <authorList>
            <person name="Chen X."/>
        </authorList>
    </citation>
    <scope>NUCLEOTIDE SEQUENCE [LARGE SCALE GENOMIC DNA]</scope>
    <source>
        <strain evidence="3 4">YIM 101645</strain>
    </source>
</reference>
<feature type="transmembrane region" description="Helical" evidence="2">
    <location>
        <begin position="265"/>
        <end position="286"/>
    </location>
</feature>
<organism evidence="3 4">
    <name type="scientific">Corynebacterium lemuris</name>
    <dbReference type="NCBI Taxonomy" id="1859292"/>
    <lineage>
        <taxon>Bacteria</taxon>
        <taxon>Bacillati</taxon>
        <taxon>Actinomycetota</taxon>
        <taxon>Actinomycetes</taxon>
        <taxon>Mycobacteriales</taxon>
        <taxon>Corynebacteriaceae</taxon>
        <taxon>Corynebacterium</taxon>
    </lineage>
</organism>
<evidence type="ECO:0000313" key="4">
    <source>
        <dbReference type="Proteomes" id="UP001205965"/>
    </source>
</evidence>
<feature type="region of interest" description="Disordered" evidence="1">
    <location>
        <begin position="46"/>
        <end position="71"/>
    </location>
</feature>
<feature type="region of interest" description="Disordered" evidence="1">
    <location>
        <begin position="160"/>
        <end position="188"/>
    </location>
</feature>
<evidence type="ECO:0008006" key="5">
    <source>
        <dbReference type="Google" id="ProtNLM"/>
    </source>
</evidence>
<accession>A0ABT2FYV4</accession>
<keyword evidence="2" id="KW-0812">Transmembrane</keyword>
<dbReference type="InterPro" id="IPR053779">
    <property type="entry name" value="GlpR"/>
</dbReference>
<dbReference type="NCBIfam" id="NF045516">
    <property type="entry name" value="GlpR"/>
    <property type="match status" value="1"/>
</dbReference>
<evidence type="ECO:0000256" key="2">
    <source>
        <dbReference type="SAM" id="Phobius"/>
    </source>
</evidence>
<sequence length="367" mass="41073">MSGSLIIVLIIVVWLFVLAPLLLRGQKPIRKAGEAFDDTRVIHQGGSGDLSARRRPRLAATDVRPAPADEEDETLDYELVDADEVLLDDDLPTRSSKGLFTRTGEPAEIVDGGVVHELAPIAQVTEIEEQKAVAAAEESGTTVTADWDEWDEEETTYAYDDSYTSPSDFLYPDSAEAGETTAEDVEDEVEKDEQLSADLSDDELSEDEIEFAEHRAARGGWDPVADAEYSLTRYQRRQRTLIGLAAAVVITAIIAFVIGSWSWSWLLPALAVVVTAVYLTALRSQVREEQALRMRRIRQLRRARLGVRSANDDELDLPRRLRRPGAVVLERDDESPDFEHLPVADTRVAQLPDRQRHHDDRYSRRVG</sequence>
<gene>
    <name evidence="3" type="ORF">NYP18_12200</name>
</gene>
<protein>
    <recommendedName>
        <fullName evidence="5">Transmembrane protein</fullName>
    </recommendedName>
</protein>
<evidence type="ECO:0000256" key="1">
    <source>
        <dbReference type="SAM" id="MobiDB-lite"/>
    </source>
</evidence>
<feature type="transmembrane region" description="Helical" evidence="2">
    <location>
        <begin position="241"/>
        <end position="259"/>
    </location>
</feature>
<name>A0ABT2FYV4_9CORY</name>